<proteinExistence type="inferred from homology"/>
<evidence type="ECO:0000256" key="2">
    <source>
        <dbReference type="SAM" id="SignalP"/>
    </source>
</evidence>
<keyword evidence="2" id="KW-0732">Signal</keyword>
<reference evidence="3 4" key="1">
    <citation type="journal article" date="2015" name="Int. J. Syst. Evol. Microbiol.">
        <title>Gemmobacter intermedius sp. nov., isolated from a white stork (Ciconia ciconia).</title>
        <authorList>
            <person name="Kampfer P."/>
            <person name="Jerzak L."/>
            <person name="Wilharm G."/>
            <person name="Golke J."/>
            <person name="Busse H.J."/>
            <person name="Glaeser S.P."/>
        </authorList>
    </citation>
    <scope>NUCLEOTIDE SEQUENCE [LARGE SCALE GENOMIC DNA]</scope>
    <source>
        <strain evidence="3 4">119/4</strain>
    </source>
</reference>
<keyword evidence="4" id="KW-1185">Reference proteome</keyword>
<dbReference type="RefSeq" id="WP_128488631.1">
    <property type="nucleotide sequence ID" value="NZ_JBHLXB010000002.1"/>
</dbReference>
<dbReference type="PIRSF" id="PIRSF017082">
    <property type="entry name" value="YflP"/>
    <property type="match status" value="1"/>
</dbReference>
<accession>A0A3S4XSK6</accession>
<organism evidence="3 4">
    <name type="scientific">Falsigemmobacter intermedius</name>
    <dbReference type="NCBI Taxonomy" id="1553448"/>
    <lineage>
        <taxon>Bacteria</taxon>
        <taxon>Pseudomonadati</taxon>
        <taxon>Pseudomonadota</taxon>
        <taxon>Alphaproteobacteria</taxon>
        <taxon>Rhodobacterales</taxon>
        <taxon>Paracoccaceae</taxon>
        <taxon>Falsigemmobacter</taxon>
    </lineage>
</organism>
<comment type="caution">
    <text evidence="3">The sequence shown here is derived from an EMBL/GenBank/DDBJ whole genome shotgun (WGS) entry which is preliminary data.</text>
</comment>
<comment type="similarity">
    <text evidence="1">Belongs to the UPF0065 (bug) family.</text>
</comment>
<feature type="signal peptide" evidence="2">
    <location>
        <begin position="1"/>
        <end position="21"/>
    </location>
</feature>
<evidence type="ECO:0000313" key="4">
    <source>
        <dbReference type="Proteomes" id="UP000287168"/>
    </source>
</evidence>
<name>A0A3S4XSK6_9RHOB</name>
<dbReference type="AlphaFoldDB" id="A0A3S4XSK6"/>
<dbReference type="Gene3D" id="3.40.190.10">
    <property type="entry name" value="Periplasmic binding protein-like II"/>
    <property type="match status" value="1"/>
</dbReference>
<dbReference type="OrthoDB" id="9780943at2"/>
<protein>
    <submittedName>
        <fullName evidence="3">Tripartite tricarboxylate transporter substrate binding protein</fullName>
    </submittedName>
</protein>
<dbReference type="InterPro" id="IPR005064">
    <property type="entry name" value="BUG"/>
</dbReference>
<dbReference type="InterPro" id="IPR042100">
    <property type="entry name" value="Bug_dom1"/>
</dbReference>
<dbReference type="SUPFAM" id="SSF53850">
    <property type="entry name" value="Periplasmic binding protein-like II"/>
    <property type="match status" value="1"/>
</dbReference>
<dbReference type="CDD" id="cd07012">
    <property type="entry name" value="PBP2_Bug_TTT"/>
    <property type="match status" value="1"/>
</dbReference>
<dbReference type="PANTHER" id="PTHR42928:SF5">
    <property type="entry name" value="BLR1237 PROTEIN"/>
    <property type="match status" value="1"/>
</dbReference>
<evidence type="ECO:0000256" key="1">
    <source>
        <dbReference type="ARBA" id="ARBA00006987"/>
    </source>
</evidence>
<sequence length="319" mass="34076">MFKHAFGALVALGLSIAPALAETYPKGPVTLVIPYSAGGLTDIVGRVVAQELHEKWGQPVVVENVTGGGSLNGAVKVAKSDPDGQTILLGSYGLITGQIMLPQSGLKPDDLAPVYKIGRTNSLLLVRKDFPADTLEEVIAYIRDNPGDMTFASSGIGSSPHIAAEVFAGQLNSEILHIPFQGTSQAMTEIVAGRVDAIFDGVTPGMQYARDGSMKAIAIAATERHPSAPEVATFNELGTDFVFGPFWGFFVTSATPEPVQQALYNDLQEVIMSDKIRAKLEEYSFAMRNPSQQEFRDFMAAGTKEIEDLVASGRLVVSK</sequence>
<dbReference type="Pfam" id="PF03401">
    <property type="entry name" value="TctC"/>
    <property type="match status" value="1"/>
</dbReference>
<gene>
    <name evidence="3" type="ORF">EP867_09835</name>
</gene>
<dbReference type="EMBL" id="SBLC01000011">
    <property type="protein sequence ID" value="RWY41470.1"/>
    <property type="molecule type" value="Genomic_DNA"/>
</dbReference>
<dbReference type="Proteomes" id="UP000287168">
    <property type="component" value="Unassembled WGS sequence"/>
</dbReference>
<dbReference type="Gene3D" id="3.40.190.150">
    <property type="entry name" value="Bordetella uptake gene, domain 1"/>
    <property type="match status" value="1"/>
</dbReference>
<evidence type="ECO:0000313" key="3">
    <source>
        <dbReference type="EMBL" id="RWY41470.1"/>
    </source>
</evidence>
<dbReference type="PANTHER" id="PTHR42928">
    <property type="entry name" value="TRICARBOXYLATE-BINDING PROTEIN"/>
    <property type="match status" value="1"/>
</dbReference>
<feature type="chain" id="PRO_5018779151" evidence="2">
    <location>
        <begin position="22"/>
        <end position="319"/>
    </location>
</feature>